<name>A0A1I0N0C2_9RHOB</name>
<dbReference type="SUPFAM" id="SSF53756">
    <property type="entry name" value="UDP-Glycosyltransferase/glycogen phosphorylase"/>
    <property type="match status" value="1"/>
</dbReference>
<accession>A0A1I0N0C2</accession>
<evidence type="ECO:0000259" key="1">
    <source>
        <dbReference type="Pfam" id="PF13439"/>
    </source>
</evidence>
<evidence type="ECO:0000313" key="3">
    <source>
        <dbReference type="Proteomes" id="UP000199650"/>
    </source>
</evidence>
<keyword evidence="3" id="KW-1185">Reference proteome</keyword>
<protein>
    <submittedName>
        <fullName evidence="2">Glycosyltransferase involved in cell wall bisynthesis</fullName>
    </submittedName>
</protein>
<dbReference type="Pfam" id="PF13692">
    <property type="entry name" value="Glyco_trans_1_4"/>
    <property type="match status" value="1"/>
</dbReference>
<dbReference type="Pfam" id="PF13439">
    <property type="entry name" value="Glyco_transf_4"/>
    <property type="match status" value="1"/>
</dbReference>
<organism evidence="2 3">
    <name type="scientific">Aliiroseovarius sediminilitoris</name>
    <dbReference type="NCBI Taxonomy" id="1173584"/>
    <lineage>
        <taxon>Bacteria</taxon>
        <taxon>Pseudomonadati</taxon>
        <taxon>Pseudomonadota</taxon>
        <taxon>Alphaproteobacteria</taxon>
        <taxon>Rhodobacterales</taxon>
        <taxon>Paracoccaceae</taxon>
        <taxon>Aliiroseovarius</taxon>
    </lineage>
</organism>
<dbReference type="AlphaFoldDB" id="A0A1I0N0C2"/>
<dbReference type="EMBL" id="FOJB01000001">
    <property type="protein sequence ID" value="SEV94484.1"/>
    <property type="molecule type" value="Genomic_DNA"/>
</dbReference>
<dbReference type="Gene3D" id="3.40.50.2000">
    <property type="entry name" value="Glycogen Phosphorylase B"/>
    <property type="match status" value="2"/>
</dbReference>
<dbReference type="OrthoDB" id="9783380at2"/>
<reference evidence="2 3" key="1">
    <citation type="submission" date="2016-10" db="EMBL/GenBank/DDBJ databases">
        <authorList>
            <person name="de Groot N.N."/>
        </authorList>
    </citation>
    <scope>NUCLEOTIDE SEQUENCE [LARGE SCALE GENOMIC DNA]</scope>
    <source>
        <strain evidence="2 3">DSM 29439</strain>
    </source>
</reference>
<dbReference type="PANTHER" id="PTHR12526">
    <property type="entry name" value="GLYCOSYLTRANSFERASE"/>
    <property type="match status" value="1"/>
</dbReference>
<dbReference type="RefSeq" id="WP_091427963.1">
    <property type="nucleotide sequence ID" value="NZ_FOJB01000001.1"/>
</dbReference>
<dbReference type="InterPro" id="IPR028098">
    <property type="entry name" value="Glyco_trans_4-like_N"/>
</dbReference>
<proteinExistence type="predicted"/>
<keyword evidence="2" id="KW-0808">Transferase</keyword>
<gene>
    <name evidence="2" type="ORF">SAMN05444851_0475</name>
</gene>
<dbReference type="STRING" id="1173584.SAMN05444851_0475"/>
<sequence length="413" mass="44971">MSATRSIFVTNNGLSDHIGTAQVLPYLEGLAARGHRIACLSVEHPTRQDVFDTKIAPRLKRAGVLHSPILRRTLPLAGKLERFAMPALMQSRLDKLVDAFQPDLIHCRSYMPLGAVLPVCKRRGLPFVFDMRGFWVDERCEAGIWQGPLGHSISRHFRKLETKAISDASAIIALTHDAKAVVATRRPSAGSVTSVIPCSVDQTRFRPDKTLRASTRLALGYSAKDVVLVHLGSAGPLYQMGTTYRLLAALQAQRMRGRLLLVGDLDVQQHVQAAQSYGVTLNPAHLTCRHVPHDEVPALLNAADIGLSFRIASKSSLGVSATKVGEYLSCGLPVISNTGIGDINDILPDRRFGLVLAHHDTPAIEHAARTIASAPFAPRAVIRAHAAARFSLERACDVYDALYRSFGIERKAA</sequence>
<dbReference type="PANTHER" id="PTHR12526:SF600">
    <property type="entry name" value="GLYCOSYL TRANSFERASE GROUP 1"/>
    <property type="match status" value="1"/>
</dbReference>
<feature type="domain" description="Glycosyltransferase subfamily 4-like N-terminal" evidence="1">
    <location>
        <begin position="27"/>
        <end position="203"/>
    </location>
</feature>
<dbReference type="Proteomes" id="UP000199650">
    <property type="component" value="Unassembled WGS sequence"/>
</dbReference>
<dbReference type="GO" id="GO:0016757">
    <property type="term" value="F:glycosyltransferase activity"/>
    <property type="evidence" value="ECO:0007669"/>
    <property type="project" value="UniProtKB-ARBA"/>
</dbReference>
<evidence type="ECO:0000313" key="2">
    <source>
        <dbReference type="EMBL" id="SEV94484.1"/>
    </source>
</evidence>